<accession>A0AAU8B843</accession>
<reference evidence="2" key="1">
    <citation type="submission" date="2024-03" db="EMBL/GenBank/DDBJ databases">
        <title>Diverse circular DNA viruses in blood, oral, and fecal samples of captive lemurs.</title>
        <authorList>
            <person name="Paietta E.N."/>
            <person name="Kraberger S."/>
            <person name="Lund M.C."/>
            <person name="Custer J.M."/>
            <person name="Vargas K.M."/>
            <person name="Ehmke E.E."/>
            <person name="Yoder A.D."/>
            <person name="Varsani A."/>
        </authorList>
    </citation>
    <scope>NUCLEOTIDE SEQUENCE</scope>
    <source>
        <strain evidence="2">Duke_43SS_33</strain>
    </source>
</reference>
<name>A0AAU8B843_9VIRU</name>
<evidence type="ECO:0000313" key="2">
    <source>
        <dbReference type="EMBL" id="XCD08525.1"/>
    </source>
</evidence>
<sequence length="613" mass="71457">MKYTPEFLKAVDHCQHRSFITNRYTGKRIAVDCGQCDYCIHKRAQKASMRVKTAGSAFGHCWFVTLTYDNEHIPLFNCEVYYSEYDDVLSDSGVVHGYEKHAYVPVSKFCCTDPERLRHIYFTQVQGTVPYNRETREYELVKDNWFVSINAMRSFLAKTQSATPYGKDGELSRKYGNNLIPFLNYADVQNYIKRLRRHLDRYTNEKISFYAVGEYGPVHFRPHFHLLLFFNSQEVADVLRECHNKSWKFGRSDIQRSNGGCASYVASYVNSLATAPSLYRSCRAFKPRSRASLGFFEKGEIFDEGEDVYAQIEAKIDSVINGREYNFNGIVVKSTPPISYIRSLLPRFSGTRYDDSVAISRVIHAIATAPKRIARFGIVAYDSDSILSITRAYYEYISLNDSLTNDDEIILHNARCLTRFANSSVDFDDESFLNKLYRLFLHVSKFLRNWHLPGIGGDLHLYSSRINYILKTGIEYEKKADYIRMCDSLRTLESCEFLLLRFVYLPPDGQEQIVVKEDTCDQGPFYSRYTLRDVYEKKHTPIMLYWDDPRMLRSSKNVLGKDALPYLQEWPENYNDMCDDLSRYLYNRSAAFCRDMIKHKKLNDANDIFNRMV</sequence>
<dbReference type="InterPro" id="IPR056906">
    <property type="entry name" value="ORF2/G2P_dom"/>
</dbReference>
<dbReference type="EMBL" id="PP511885">
    <property type="protein sequence ID" value="XCD08525.1"/>
    <property type="molecule type" value="Genomic_DNA"/>
</dbReference>
<feature type="domain" description="Replication-associated protein ORF2/G2P" evidence="1">
    <location>
        <begin position="184"/>
        <end position="270"/>
    </location>
</feature>
<protein>
    <submittedName>
        <fullName evidence="2">Replication initiator protein</fullName>
    </submittedName>
</protein>
<dbReference type="Pfam" id="PF23343">
    <property type="entry name" value="REP_ORF2-G2P"/>
    <property type="match status" value="1"/>
</dbReference>
<evidence type="ECO:0000259" key="1">
    <source>
        <dbReference type="Pfam" id="PF23343"/>
    </source>
</evidence>
<organism evidence="2">
    <name type="scientific">Dulem virus 241</name>
    <dbReference type="NCBI Taxonomy" id="3145718"/>
    <lineage>
        <taxon>Viruses</taxon>
        <taxon>Monodnaviria</taxon>
        <taxon>Sangervirae</taxon>
        <taxon>Phixviricota</taxon>
        <taxon>Malgrandaviricetes</taxon>
        <taxon>Petitvirales</taxon>
        <taxon>Microviridae</taxon>
        <taxon>Microvirus</taxon>
    </lineage>
</organism>
<proteinExistence type="predicted"/>